<protein>
    <submittedName>
        <fullName evidence="1">Uncharacterized protein</fullName>
    </submittedName>
</protein>
<evidence type="ECO:0000313" key="2">
    <source>
        <dbReference type="Proteomes" id="UP001062901"/>
    </source>
</evidence>
<reference evidence="1" key="1">
    <citation type="submission" date="2013-04" db="EMBL/GenBank/DDBJ databases">
        <title>The genome sequencing project of 58 acetic acid bacteria.</title>
        <authorList>
            <person name="Okamoto-Kainuma A."/>
            <person name="Ishikawa M."/>
            <person name="Umino S."/>
            <person name="Koizumi Y."/>
            <person name="Shiwa Y."/>
            <person name="Yoshikawa H."/>
            <person name="Matsutani M."/>
            <person name="Matsushita K."/>
        </authorList>
    </citation>
    <scope>NUCLEOTIDE SEQUENCE</scope>
    <source>
        <strain evidence="1">DSM 15669</strain>
    </source>
</reference>
<keyword evidence="2" id="KW-1185">Reference proteome</keyword>
<dbReference type="Proteomes" id="UP001062901">
    <property type="component" value="Unassembled WGS sequence"/>
</dbReference>
<gene>
    <name evidence="1" type="ORF">AA15669_1944</name>
</gene>
<sequence>MNKISYSSICNLTRAGAGVKLSARTYNASEIATIANTLDSKSFLIIIDASEVTAGTLMNCVAQHDIHVVLDFT</sequence>
<organism evidence="1 2">
    <name type="scientific">Saccharibacter floricola DSM 15669</name>
    <dbReference type="NCBI Taxonomy" id="1123227"/>
    <lineage>
        <taxon>Bacteria</taxon>
        <taxon>Pseudomonadati</taxon>
        <taxon>Pseudomonadota</taxon>
        <taxon>Alphaproteobacteria</taxon>
        <taxon>Acetobacterales</taxon>
        <taxon>Acetobacteraceae</taxon>
        <taxon>Saccharibacter</taxon>
    </lineage>
</organism>
<accession>A0ABQ0P170</accession>
<dbReference type="EMBL" id="BAQD01000144">
    <property type="protein sequence ID" value="GBQ08874.1"/>
    <property type="molecule type" value="Genomic_DNA"/>
</dbReference>
<proteinExistence type="predicted"/>
<name>A0ABQ0P170_9PROT</name>
<dbReference type="RefSeq" id="WP_018981072.1">
    <property type="nucleotide sequence ID" value="NZ_BAQD01000144.1"/>
</dbReference>
<comment type="caution">
    <text evidence="1">The sequence shown here is derived from an EMBL/GenBank/DDBJ whole genome shotgun (WGS) entry which is preliminary data.</text>
</comment>
<evidence type="ECO:0000313" key="1">
    <source>
        <dbReference type="EMBL" id="GBQ08874.1"/>
    </source>
</evidence>